<dbReference type="CDD" id="cd00038">
    <property type="entry name" value="CAP_ED"/>
    <property type="match status" value="1"/>
</dbReference>
<dbReference type="InterPro" id="IPR000595">
    <property type="entry name" value="cNMP-bd_dom"/>
</dbReference>
<dbReference type="RefSeq" id="WP_125649584.1">
    <property type="nucleotide sequence ID" value="NZ_JBHTOH010000090.1"/>
</dbReference>
<sequence>MNFELPAPIRQEFPALAAHWAQIKPKFQKRQVPAQTTLLNEGEIATQLYLVIQGSLRMWHNTPEREVTLQFFFENQPVTSFESFYLDQPSDSTIATLENSTLLVLSKKDFTAFCQAYPDVEVNLNQWLCQRFITYRRRIYAQLQTTATGRYQALIADNPEILTRIPLHEIASYLGITPVSLSRIRAQLDSATAKG</sequence>
<comment type="caution">
    <text evidence="2">The sequence shown here is derived from an EMBL/GenBank/DDBJ whole genome shotgun (WGS) entry which is preliminary data.</text>
</comment>
<organism evidence="2 3">
    <name type="scientific">Lapidilactobacillus gannanensis</name>
    <dbReference type="NCBI Taxonomy" id="2486002"/>
    <lineage>
        <taxon>Bacteria</taxon>
        <taxon>Bacillati</taxon>
        <taxon>Bacillota</taxon>
        <taxon>Bacilli</taxon>
        <taxon>Lactobacillales</taxon>
        <taxon>Lactobacillaceae</taxon>
        <taxon>Lapidilactobacillus</taxon>
    </lineage>
</organism>
<dbReference type="InterPro" id="IPR014710">
    <property type="entry name" value="RmlC-like_jellyroll"/>
</dbReference>
<dbReference type="EMBL" id="JBHTOH010000090">
    <property type="protein sequence ID" value="MFD1411926.1"/>
    <property type="molecule type" value="Genomic_DNA"/>
</dbReference>
<protein>
    <submittedName>
        <fullName evidence="2">Crp/Fnr family transcriptional regulator</fullName>
    </submittedName>
</protein>
<evidence type="ECO:0000313" key="2">
    <source>
        <dbReference type="EMBL" id="MFD1411926.1"/>
    </source>
</evidence>
<dbReference type="PROSITE" id="PS50042">
    <property type="entry name" value="CNMP_BINDING_3"/>
    <property type="match status" value="1"/>
</dbReference>
<dbReference type="InterPro" id="IPR018490">
    <property type="entry name" value="cNMP-bd_dom_sf"/>
</dbReference>
<feature type="domain" description="Cyclic nucleotide-binding" evidence="1">
    <location>
        <begin position="30"/>
        <end position="110"/>
    </location>
</feature>
<name>A0ABW4BQG6_9LACO</name>
<evidence type="ECO:0000313" key="3">
    <source>
        <dbReference type="Proteomes" id="UP001597191"/>
    </source>
</evidence>
<dbReference type="SUPFAM" id="SSF51206">
    <property type="entry name" value="cAMP-binding domain-like"/>
    <property type="match status" value="1"/>
</dbReference>
<proteinExistence type="predicted"/>
<reference evidence="3" key="1">
    <citation type="journal article" date="2019" name="Int. J. Syst. Evol. Microbiol.">
        <title>The Global Catalogue of Microorganisms (GCM) 10K type strain sequencing project: providing services to taxonomists for standard genome sequencing and annotation.</title>
        <authorList>
            <consortium name="The Broad Institute Genomics Platform"/>
            <consortium name="The Broad Institute Genome Sequencing Center for Infectious Disease"/>
            <person name="Wu L."/>
            <person name="Ma J."/>
        </authorList>
    </citation>
    <scope>NUCLEOTIDE SEQUENCE [LARGE SCALE GENOMIC DNA]</scope>
    <source>
        <strain evidence="3">CCM 8937</strain>
    </source>
</reference>
<dbReference type="Proteomes" id="UP001597191">
    <property type="component" value="Unassembled WGS sequence"/>
</dbReference>
<evidence type="ECO:0000259" key="1">
    <source>
        <dbReference type="PROSITE" id="PS50042"/>
    </source>
</evidence>
<accession>A0ABW4BQG6</accession>
<dbReference type="Gene3D" id="2.60.120.10">
    <property type="entry name" value="Jelly Rolls"/>
    <property type="match status" value="1"/>
</dbReference>
<dbReference type="Pfam" id="PF00027">
    <property type="entry name" value="cNMP_binding"/>
    <property type="match status" value="1"/>
</dbReference>
<gene>
    <name evidence="2" type="ORF">ACFQ4R_10075</name>
</gene>
<keyword evidence="3" id="KW-1185">Reference proteome</keyword>